<sequence length="75" mass="8696">MFSTQNEARVAVWESSDIKQQDKNYCFTGIQQGEREWWPGRCGDSEHLDEGSSIFPTFFRFYSYVTITTQLGVST</sequence>
<proteinExistence type="predicted"/>
<evidence type="ECO:0000313" key="1">
    <source>
        <dbReference type="EMBL" id="MPC23418.1"/>
    </source>
</evidence>
<evidence type="ECO:0000313" key="2">
    <source>
        <dbReference type="Proteomes" id="UP000324222"/>
    </source>
</evidence>
<dbReference type="AlphaFoldDB" id="A0A5B7DPN9"/>
<gene>
    <name evidence="1" type="ORF">E2C01_016463</name>
</gene>
<accession>A0A5B7DPN9</accession>
<comment type="caution">
    <text evidence="1">The sequence shown here is derived from an EMBL/GenBank/DDBJ whole genome shotgun (WGS) entry which is preliminary data.</text>
</comment>
<reference evidence="1 2" key="1">
    <citation type="submission" date="2019-05" db="EMBL/GenBank/DDBJ databases">
        <title>Another draft genome of Portunus trituberculatus and its Hox gene families provides insights of decapod evolution.</title>
        <authorList>
            <person name="Jeong J.-H."/>
            <person name="Song I."/>
            <person name="Kim S."/>
            <person name="Choi T."/>
            <person name="Kim D."/>
            <person name="Ryu S."/>
            <person name="Kim W."/>
        </authorList>
    </citation>
    <scope>NUCLEOTIDE SEQUENCE [LARGE SCALE GENOMIC DNA]</scope>
    <source>
        <tissue evidence="1">Muscle</tissue>
    </source>
</reference>
<dbReference type="Proteomes" id="UP000324222">
    <property type="component" value="Unassembled WGS sequence"/>
</dbReference>
<keyword evidence="2" id="KW-1185">Reference proteome</keyword>
<organism evidence="1 2">
    <name type="scientific">Portunus trituberculatus</name>
    <name type="common">Swimming crab</name>
    <name type="synonym">Neptunus trituberculatus</name>
    <dbReference type="NCBI Taxonomy" id="210409"/>
    <lineage>
        <taxon>Eukaryota</taxon>
        <taxon>Metazoa</taxon>
        <taxon>Ecdysozoa</taxon>
        <taxon>Arthropoda</taxon>
        <taxon>Crustacea</taxon>
        <taxon>Multicrustacea</taxon>
        <taxon>Malacostraca</taxon>
        <taxon>Eumalacostraca</taxon>
        <taxon>Eucarida</taxon>
        <taxon>Decapoda</taxon>
        <taxon>Pleocyemata</taxon>
        <taxon>Brachyura</taxon>
        <taxon>Eubrachyura</taxon>
        <taxon>Portunoidea</taxon>
        <taxon>Portunidae</taxon>
        <taxon>Portuninae</taxon>
        <taxon>Portunus</taxon>
    </lineage>
</organism>
<dbReference type="EMBL" id="VSRR010001204">
    <property type="protein sequence ID" value="MPC23418.1"/>
    <property type="molecule type" value="Genomic_DNA"/>
</dbReference>
<name>A0A5B7DPN9_PORTR</name>
<protein>
    <submittedName>
        <fullName evidence="1">Uncharacterized protein</fullName>
    </submittedName>
</protein>